<gene>
    <name evidence="2" type="ORF">NH26_00645</name>
</gene>
<comment type="caution">
    <text evidence="2">The sequence shown here is derived from an EMBL/GenBank/DDBJ whole genome shotgun (WGS) entry which is preliminary data.</text>
</comment>
<keyword evidence="3" id="KW-1185">Reference proteome</keyword>
<feature type="transmembrane region" description="Helical" evidence="1">
    <location>
        <begin position="323"/>
        <end position="340"/>
    </location>
</feature>
<proteinExistence type="predicted"/>
<feature type="transmembrane region" description="Helical" evidence="1">
    <location>
        <begin position="229"/>
        <end position="248"/>
    </location>
</feature>
<name>A0A1S1YV95_FLAPC</name>
<keyword evidence="1" id="KW-0472">Membrane</keyword>
<keyword evidence="1" id="KW-1133">Transmembrane helix</keyword>
<feature type="transmembrane region" description="Helical" evidence="1">
    <location>
        <begin position="163"/>
        <end position="182"/>
    </location>
</feature>
<feature type="transmembrane region" description="Helical" evidence="1">
    <location>
        <begin position="260"/>
        <end position="279"/>
    </location>
</feature>
<dbReference type="Proteomes" id="UP000179797">
    <property type="component" value="Unassembled WGS sequence"/>
</dbReference>
<reference evidence="2 3" key="1">
    <citation type="journal article" date="2012" name="Int. J. Syst. Evol. Microbiol.">
        <title>Flammeovirga pacifica sp. nov., isolated from deep-sea sediment.</title>
        <authorList>
            <person name="Xu H."/>
            <person name="Fu Y."/>
            <person name="Yang N."/>
            <person name="Ding Z."/>
            <person name="Lai Q."/>
            <person name="Zeng R."/>
        </authorList>
    </citation>
    <scope>NUCLEOTIDE SEQUENCE [LARGE SCALE GENOMIC DNA]</scope>
    <source>
        <strain evidence="3">DSM 24597 / LMG 26175 / WPAGA1</strain>
    </source>
</reference>
<evidence type="ECO:0000313" key="2">
    <source>
        <dbReference type="EMBL" id="OHX64958.1"/>
    </source>
</evidence>
<feature type="transmembrane region" description="Helical" evidence="1">
    <location>
        <begin position="12"/>
        <end position="36"/>
    </location>
</feature>
<evidence type="ECO:0000313" key="3">
    <source>
        <dbReference type="Proteomes" id="UP000179797"/>
    </source>
</evidence>
<organism evidence="2 3">
    <name type="scientific">Flammeovirga pacifica</name>
    <dbReference type="NCBI Taxonomy" id="915059"/>
    <lineage>
        <taxon>Bacteria</taxon>
        <taxon>Pseudomonadati</taxon>
        <taxon>Bacteroidota</taxon>
        <taxon>Cytophagia</taxon>
        <taxon>Cytophagales</taxon>
        <taxon>Flammeovirgaceae</taxon>
        <taxon>Flammeovirga</taxon>
    </lineage>
</organism>
<dbReference type="STRING" id="915059.NH26_00645"/>
<feature type="transmembrane region" description="Helical" evidence="1">
    <location>
        <begin position="122"/>
        <end position="138"/>
    </location>
</feature>
<dbReference type="EMBL" id="JRYR02000001">
    <property type="protein sequence ID" value="OHX64958.1"/>
    <property type="molecule type" value="Genomic_DNA"/>
</dbReference>
<feature type="transmembrane region" description="Helical" evidence="1">
    <location>
        <begin position="188"/>
        <end position="208"/>
    </location>
</feature>
<evidence type="ECO:0000256" key="1">
    <source>
        <dbReference type="SAM" id="Phobius"/>
    </source>
</evidence>
<sequence>MLQRFSKGVFQFMFWIIATQLLLLEANYTISLFTILGSFFMISKCKFFMLEYYQKHYYYLTMGGILLLTATIFYWKTTLGFSITLGTLLSILNGQTLFIDSYASLGSFILGIVGAFYVPTNYLIPFSILMLFFILFNVSRPQTFFTISEQEQFLENRKTSKKLRFRFVLILLLTLLINVHIWEILDRQYVFIAYLISLMIIGIMYTSYRSLYVFVSDNLGSYFVYRLPFYSLLVVIFIFTSKSAYFYFYEDNQLEQIVHFYSICFSGIALLISLYLLLFKLNEGIKSSFNNNYQFYWKSMVDFIGIVFIGLGVIILLHHFLPLIVEVVIVCALAFYFSTFDSYNKKNIKEASVYGDHFYPIENTKNTVLLQEQLSYDIFGVFKQLKGRLLGGEQGEVLQFVEQWYLLDLIPLLDQAKESEEFWRNVHLQKILKLHHEFNFDQKTLLSIDYIEQLMSSGKEEERMMGIYLARFISADQRDRIFDEYKLFWSEKEVEAVLFVSIIKKSKIRLSAFKNVAENKLLMYLISGIYHQFIHLDKVEDLPLLSTLAQIKLFYFDNRKLDGQLLIDHFKVHPICDQELGYLLSKVEASYSLKKFLTNTIKEQIYQCYHLLYGIKHHFNKEYDLKFFQLIESLYYQLNYLFGDDQWMKFDQKDAFYFIQNKVDDAFELKSHLLLLFSSDSWSKKYQRSNAKWKLSFEPNDSKKIIDYTLAAL</sequence>
<feature type="transmembrane region" description="Helical" evidence="1">
    <location>
        <begin position="300"/>
        <end position="317"/>
    </location>
</feature>
<protein>
    <submittedName>
        <fullName evidence="2">Uncharacterized protein</fullName>
    </submittedName>
</protein>
<feature type="transmembrane region" description="Helical" evidence="1">
    <location>
        <begin position="56"/>
        <end position="75"/>
    </location>
</feature>
<accession>A0A1S1YV95</accession>
<dbReference type="AlphaFoldDB" id="A0A1S1YV95"/>
<keyword evidence="1" id="KW-0812">Transmembrane</keyword>